<evidence type="ECO:0000256" key="1">
    <source>
        <dbReference type="ARBA" id="ARBA00005817"/>
    </source>
</evidence>
<dbReference type="InterPro" id="IPR001308">
    <property type="entry name" value="ETF_a/FixB"/>
</dbReference>
<comment type="caution">
    <text evidence="7">The sequence shown here is derived from an EMBL/GenBank/DDBJ whole genome shotgun (WGS) entry which is preliminary data.</text>
</comment>
<dbReference type="RefSeq" id="WP_035058815.1">
    <property type="nucleotide sequence ID" value="NZ_AXCZ01000034.1"/>
</dbReference>
<evidence type="ECO:0000256" key="2">
    <source>
        <dbReference type="ARBA" id="ARBA00011355"/>
    </source>
</evidence>
<dbReference type="EMBL" id="AXCZ01000034">
    <property type="protein sequence ID" value="KGM13584.1"/>
    <property type="molecule type" value="Genomic_DNA"/>
</dbReference>
<feature type="binding site" evidence="4">
    <location>
        <position position="214"/>
    </location>
    <ligand>
        <name>FAD</name>
        <dbReference type="ChEBI" id="CHEBI:57692"/>
    </ligand>
</feature>
<dbReference type="GO" id="GO:0009055">
    <property type="term" value="F:electron transfer activity"/>
    <property type="evidence" value="ECO:0007669"/>
    <property type="project" value="InterPro"/>
</dbReference>
<name>A0A0A0C2I4_9CELL</name>
<feature type="binding site" evidence="4">
    <location>
        <begin position="251"/>
        <end position="255"/>
    </location>
    <ligand>
        <name>FAD</name>
        <dbReference type="ChEBI" id="CHEBI:57692"/>
    </ligand>
</feature>
<comment type="cofactor">
    <cofactor evidence="4">
        <name>FAD</name>
        <dbReference type="ChEBI" id="CHEBI:57692"/>
    </cofactor>
    <text evidence="4">Binds 1 FAD per dimer.</text>
</comment>
<evidence type="ECO:0000256" key="4">
    <source>
        <dbReference type="PIRSR" id="PIRSR000089-1"/>
    </source>
</evidence>
<dbReference type="GO" id="GO:0050660">
    <property type="term" value="F:flavin adenine dinucleotide binding"/>
    <property type="evidence" value="ECO:0007669"/>
    <property type="project" value="InterPro"/>
</dbReference>
<dbReference type="PANTHER" id="PTHR43153">
    <property type="entry name" value="ELECTRON TRANSFER FLAVOPROTEIN ALPHA"/>
    <property type="match status" value="1"/>
</dbReference>
<feature type="binding site" evidence="4">
    <location>
        <begin position="268"/>
        <end position="275"/>
    </location>
    <ligand>
        <name>FAD</name>
        <dbReference type="ChEBI" id="CHEBI:57692"/>
    </ligand>
</feature>
<evidence type="ECO:0000313" key="8">
    <source>
        <dbReference type="Proteomes" id="UP000054314"/>
    </source>
</evidence>
<dbReference type="Gene3D" id="3.40.50.620">
    <property type="entry name" value="HUPs"/>
    <property type="match status" value="1"/>
</dbReference>
<comment type="function">
    <text evidence="3">The electron transfer flavoprotein serves as a specific electron acceptor for other dehydrogenases. It transfers the electrons to the main respiratory chain via ETF-ubiquinone oxidoreductase (ETF dehydrogenase).</text>
</comment>
<dbReference type="OrthoDB" id="9770286at2"/>
<dbReference type="Pfam" id="PF01012">
    <property type="entry name" value="ETF"/>
    <property type="match status" value="1"/>
</dbReference>
<evidence type="ECO:0000259" key="6">
    <source>
        <dbReference type="SMART" id="SM00893"/>
    </source>
</evidence>
<reference evidence="7 8" key="1">
    <citation type="submission" date="2013-08" db="EMBL/GenBank/DDBJ databases">
        <title>Genome sequencing of Cellulomonas bogoriensis 69B4.</title>
        <authorList>
            <person name="Chen F."/>
            <person name="Li Y."/>
            <person name="Wang G."/>
        </authorList>
    </citation>
    <scope>NUCLEOTIDE SEQUENCE [LARGE SCALE GENOMIC DNA]</scope>
    <source>
        <strain evidence="7 8">69B4</strain>
    </source>
</reference>
<proteinExistence type="inferred from homology"/>
<keyword evidence="8" id="KW-1185">Reference proteome</keyword>
<evidence type="ECO:0000256" key="5">
    <source>
        <dbReference type="SAM" id="MobiDB-lite"/>
    </source>
</evidence>
<dbReference type="SUPFAM" id="SSF52467">
    <property type="entry name" value="DHS-like NAD/FAD-binding domain"/>
    <property type="match status" value="1"/>
</dbReference>
<keyword evidence="4" id="KW-0285">Flavoprotein</keyword>
<gene>
    <name evidence="7" type="ORF">N869_12870</name>
</gene>
<dbReference type="Proteomes" id="UP000054314">
    <property type="component" value="Unassembled WGS sequence"/>
</dbReference>
<dbReference type="InterPro" id="IPR014730">
    <property type="entry name" value="ETF_a/b_N"/>
</dbReference>
<dbReference type="SUPFAM" id="SSF52402">
    <property type="entry name" value="Adenine nucleotide alpha hydrolases-like"/>
    <property type="match status" value="1"/>
</dbReference>
<feature type="region of interest" description="Disordered" evidence="5">
    <location>
        <begin position="184"/>
        <end position="205"/>
    </location>
</feature>
<dbReference type="GO" id="GO:0033539">
    <property type="term" value="P:fatty acid beta-oxidation using acyl-CoA dehydrogenase"/>
    <property type="evidence" value="ECO:0007669"/>
    <property type="project" value="TreeGrafter"/>
</dbReference>
<dbReference type="InterPro" id="IPR029035">
    <property type="entry name" value="DHS-like_NAD/FAD-binding_dom"/>
</dbReference>
<dbReference type="PIRSF" id="PIRSF000089">
    <property type="entry name" value="Electra_flavoP_a"/>
    <property type="match status" value="1"/>
</dbReference>
<feature type="domain" description="Electron transfer flavoprotein alpha/beta-subunit N-terminal" evidence="6">
    <location>
        <begin position="6"/>
        <end position="189"/>
    </location>
</feature>
<organism evidence="7 8">
    <name type="scientific">Cellulomonas bogoriensis 69B4 = DSM 16987</name>
    <dbReference type="NCBI Taxonomy" id="1386082"/>
    <lineage>
        <taxon>Bacteria</taxon>
        <taxon>Bacillati</taxon>
        <taxon>Actinomycetota</taxon>
        <taxon>Actinomycetes</taxon>
        <taxon>Micrococcales</taxon>
        <taxon>Cellulomonadaceae</taxon>
        <taxon>Cellulomonas</taxon>
    </lineage>
</organism>
<dbReference type="Gene3D" id="3.40.50.1220">
    <property type="entry name" value="TPP-binding domain"/>
    <property type="match status" value="1"/>
</dbReference>
<feature type="binding site" evidence="4">
    <location>
        <position position="289"/>
    </location>
    <ligand>
        <name>FAD</name>
        <dbReference type="ChEBI" id="CHEBI:57692"/>
    </ligand>
</feature>
<comment type="similarity">
    <text evidence="1">Belongs to the ETF alpha-subunit/FixB family.</text>
</comment>
<keyword evidence="4" id="KW-0274">FAD</keyword>
<dbReference type="AlphaFoldDB" id="A0A0A0C2I4"/>
<dbReference type="InterPro" id="IPR014729">
    <property type="entry name" value="Rossmann-like_a/b/a_fold"/>
</dbReference>
<dbReference type="InterPro" id="IPR014731">
    <property type="entry name" value="ETF_asu_C"/>
</dbReference>
<feature type="binding site" evidence="4">
    <location>
        <begin position="237"/>
        <end position="238"/>
    </location>
    <ligand>
        <name>FAD</name>
        <dbReference type="ChEBI" id="CHEBI:57692"/>
    </ligand>
</feature>
<dbReference type="PANTHER" id="PTHR43153:SF1">
    <property type="entry name" value="ELECTRON TRANSFER FLAVOPROTEIN SUBUNIT ALPHA, MITOCHONDRIAL"/>
    <property type="match status" value="1"/>
</dbReference>
<dbReference type="SMART" id="SM00893">
    <property type="entry name" value="ETF"/>
    <property type="match status" value="1"/>
</dbReference>
<accession>A0A0A0C2I4</accession>
<evidence type="ECO:0000256" key="3">
    <source>
        <dbReference type="ARBA" id="ARBA00025649"/>
    </source>
</evidence>
<comment type="subunit">
    <text evidence="2">Heterodimer of an alpha and a beta subunit.</text>
</comment>
<sequence>MTDTSVLVLVDHHEGTVRASANELLTAARSLGSGIGAVWLGDGAEQHLPALAAHGASVVHQVELGENGATPAAVAQALAEVCAAAGATTVLLSSTFENKEAAALLALALDAGLAVDVSGLELGEAGRVVTVQQAFTATWTVRSEVVTERAVVALKPNAVQAGPSSDAPSVAEVVTHALAGPVQERGARVVSRTPRPSSGRPDLGEARTVVVGGRGTEGDFSVVEELADALDGAVGATRVATDEGWISHDAQIGQTGVTVSPRLYVGAGVSGAVHHRGGMQSSETIVAVNSDPEAPIFEIADFGVVGDLFTVLPQAAAEIRRVRAEQG</sequence>
<protein>
    <submittedName>
        <fullName evidence="7">Electron transfer flavoprotein subunit alpha</fullName>
    </submittedName>
</protein>
<evidence type="ECO:0000313" key="7">
    <source>
        <dbReference type="EMBL" id="KGM13584.1"/>
    </source>
</evidence>
<dbReference type="Pfam" id="PF00766">
    <property type="entry name" value="ETF_alpha"/>
    <property type="match status" value="1"/>
</dbReference>